<evidence type="ECO:0000256" key="6">
    <source>
        <dbReference type="ARBA" id="ARBA00023319"/>
    </source>
</evidence>
<dbReference type="GO" id="GO:0016020">
    <property type="term" value="C:membrane"/>
    <property type="evidence" value="ECO:0007669"/>
    <property type="project" value="UniProtKB-SubCell"/>
</dbReference>
<dbReference type="AlphaFoldDB" id="A0A2P4S6T9"/>
<sequence length="213" mass="24301">MLALAEAWLHPFPSPWRLHWKQRQEAVLHTPAGSRLAVLAVFSLLLIDGHAQVLLQQHPPSVTRKTSKTVTIECKVEGIANFQSAYIHWYRQKPAGAPKWLLSVTGQSQVSYDSDSDTDKYTSSKSENKMCTLLVQDIHDDDEGTYYCAYWESHRGSRLRAALTESWLQPERHTFFQVPRTTAAFLPPSLSLHDIPKGLHRGRKSRRKAKILM</sequence>
<dbReference type="Proteomes" id="UP000237246">
    <property type="component" value="Unassembled WGS sequence"/>
</dbReference>
<dbReference type="PROSITE" id="PS50835">
    <property type="entry name" value="IG_LIKE"/>
    <property type="match status" value="1"/>
</dbReference>
<dbReference type="Pfam" id="PF07686">
    <property type="entry name" value="V-set"/>
    <property type="match status" value="1"/>
</dbReference>
<evidence type="ECO:0000256" key="3">
    <source>
        <dbReference type="ARBA" id="ARBA00022989"/>
    </source>
</evidence>
<evidence type="ECO:0000313" key="9">
    <source>
        <dbReference type="Proteomes" id="UP000237246"/>
    </source>
</evidence>
<dbReference type="SUPFAM" id="SSF48726">
    <property type="entry name" value="Immunoglobulin"/>
    <property type="match status" value="1"/>
</dbReference>
<name>A0A2P4S6T9_BAMTH</name>
<accession>A0A2P4S6T9</accession>
<dbReference type="Gene3D" id="2.60.40.10">
    <property type="entry name" value="Immunoglobulins"/>
    <property type="match status" value="1"/>
</dbReference>
<dbReference type="SMART" id="SM00406">
    <property type="entry name" value="IGv"/>
    <property type="match status" value="1"/>
</dbReference>
<keyword evidence="5" id="KW-0675">Receptor</keyword>
<dbReference type="SMART" id="SM00409">
    <property type="entry name" value="IG"/>
    <property type="match status" value="1"/>
</dbReference>
<dbReference type="PANTHER" id="PTHR19256:SF65">
    <property type="entry name" value="T CELL RECEPTOR GAMMA CONSTANT 1-RELATED"/>
    <property type="match status" value="1"/>
</dbReference>
<reference evidence="8 9" key="1">
    <citation type="submission" date="2018-01" db="EMBL/GenBank/DDBJ databases">
        <title>Comparison of the Chinese Bamboo Partridge and Red Junglefowl genome sequences highlights the importance of demography in genome evolution.</title>
        <authorList>
            <person name="Tiley G.P."/>
            <person name="Kimball R.T."/>
            <person name="Braun E.L."/>
            <person name="Burleigh J.G."/>
        </authorList>
    </citation>
    <scope>NUCLEOTIDE SEQUENCE [LARGE SCALE GENOMIC DNA]</scope>
    <source>
        <strain evidence="8">RTK389</strain>
        <tissue evidence="8">Blood</tissue>
    </source>
</reference>
<comment type="caution">
    <text evidence="8">The sequence shown here is derived from an EMBL/GenBank/DDBJ whole genome shotgun (WGS) entry which is preliminary data.</text>
</comment>
<keyword evidence="3" id="KW-1133">Transmembrane helix</keyword>
<dbReference type="OrthoDB" id="8924181at2759"/>
<proteinExistence type="predicted"/>
<keyword evidence="6" id="KW-0393">Immunoglobulin domain</keyword>
<keyword evidence="9" id="KW-1185">Reference proteome</keyword>
<keyword evidence="2" id="KW-0812">Transmembrane</keyword>
<dbReference type="InterPro" id="IPR003599">
    <property type="entry name" value="Ig_sub"/>
</dbReference>
<feature type="domain" description="Ig-like" evidence="7">
    <location>
        <begin position="51"/>
        <end position="164"/>
    </location>
</feature>
<dbReference type="InterPro" id="IPR013783">
    <property type="entry name" value="Ig-like_fold"/>
</dbReference>
<evidence type="ECO:0000256" key="5">
    <source>
        <dbReference type="ARBA" id="ARBA00023170"/>
    </source>
</evidence>
<dbReference type="InterPro" id="IPR036179">
    <property type="entry name" value="Ig-like_dom_sf"/>
</dbReference>
<gene>
    <name evidence="8" type="ORF">CIB84_016432</name>
</gene>
<evidence type="ECO:0000313" key="8">
    <source>
        <dbReference type="EMBL" id="POI19823.1"/>
    </source>
</evidence>
<protein>
    <recommendedName>
        <fullName evidence="7">Ig-like domain-containing protein</fullName>
    </recommendedName>
</protein>
<dbReference type="PANTHER" id="PTHR19256">
    <property type="entry name" value="T-CELL RECEPTOR GAMMA CHAIN"/>
    <property type="match status" value="1"/>
</dbReference>
<evidence type="ECO:0000256" key="4">
    <source>
        <dbReference type="ARBA" id="ARBA00023136"/>
    </source>
</evidence>
<evidence type="ECO:0000259" key="7">
    <source>
        <dbReference type="PROSITE" id="PS50835"/>
    </source>
</evidence>
<dbReference type="InterPro" id="IPR013106">
    <property type="entry name" value="Ig_V-set"/>
</dbReference>
<keyword evidence="4" id="KW-0472">Membrane</keyword>
<evidence type="ECO:0000256" key="1">
    <source>
        <dbReference type="ARBA" id="ARBA00004370"/>
    </source>
</evidence>
<dbReference type="InterPro" id="IPR007110">
    <property type="entry name" value="Ig-like_dom"/>
</dbReference>
<dbReference type="EMBL" id="PPHD01093887">
    <property type="protein sequence ID" value="POI19823.1"/>
    <property type="molecule type" value="Genomic_DNA"/>
</dbReference>
<comment type="subcellular location">
    <subcellularLocation>
        <location evidence="1">Membrane</location>
    </subcellularLocation>
</comment>
<evidence type="ECO:0000256" key="2">
    <source>
        <dbReference type="ARBA" id="ARBA00022692"/>
    </source>
</evidence>
<organism evidence="8 9">
    <name type="scientific">Bambusicola thoracicus</name>
    <name type="common">Chinese bamboo-partridge</name>
    <name type="synonym">Perdix thoracica</name>
    <dbReference type="NCBI Taxonomy" id="9083"/>
    <lineage>
        <taxon>Eukaryota</taxon>
        <taxon>Metazoa</taxon>
        <taxon>Chordata</taxon>
        <taxon>Craniata</taxon>
        <taxon>Vertebrata</taxon>
        <taxon>Euteleostomi</taxon>
        <taxon>Archelosauria</taxon>
        <taxon>Archosauria</taxon>
        <taxon>Dinosauria</taxon>
        <taxon>Saurischia</taxon>
        <taxon>Theropoda</taxon>
        <taxon>Coelurosauria</taxon>
        <taxon>Aves</taxon>
        <taxon>Neognathae</taxon>
        <taxon>Galloanserae</taxon>
        <taxon>Galliformes</taxon>
        <taxon>Phasianidae</taxon>
        <taxon>Perdicinae</taxon>
        <taxon>Bambusicola</taxon>
    </lineage>
</organism>
<dbReference type="InterPro" id="IPR051117">
    <property type="entry name" value="TRG_var/const_region"/>
</dbReference>